<evidence type="ECO:0000313" key="3">
    <source>
        <dbReference type="EMBL" id="KAE8350091.1"/>
    </source>
</evidence>
<evidence type="ECO:0000259" key="2">
    <source>
        <dbReference type="Pfam" id="PF01636"/>
    </source>
</evidence>
<reference evidence="4" key="1">
    <citation type="submission" date="2019-04" db="EMBL/GenBank/DDBJ databases">
        <title>Friends and foes A comparative genomics studyof 23 Aspergillus species from section Flavi.</title>
        <authorList>
            <consortium name="DOE Joint Genome Institute"/>
            <person name="Kjaerbolling I."/>
            <person name="Vesth T."/>
            <person name="Frisvad J.C."/>
            <person name="Nybo J.L."/>
            <person name="Theobald S."/>
            <person name="Kildgaard S."/>
            <person name="Isbrandt T."/>
            <person name="Kuo A."/>
            <person name="Sato A."/>
            <person name="Lyhne E.K."/>
            <person name="Kogle M.E."/>
            <person name="Wiebenga A."/>
            <person name="Kun R.S."/>
            <person name="Lubbers R.J."/>
            <person name="Makela M.R."/>
            <person name="Barry K."/>
            <person name="Chovatia M."/>
            <person name="Clum A."/>
            <person name="Daum C."/>
            <person name="Haridas S."/>
            <person name="He G."/>
            <person name="LaButti K."/>
            <person name="Lipzen A."/>
            <person name="Mondo S."/>
            <person name="Riley R."/>
            <person name="Salamov A."/>
            <person name="Simmons B.A."/>
            <person name="Magnuson J.K."/>
            <person name="Henrissat B."/>
            <person name="Mortensen U.H."/>
            <person name="Larsen T.O."/>
            <person name="Devries R.P."/>
            <person name="Grigoriev I.V."/>
            <person name="Machida M."/>
            <person name="Baker S.E."/>
            <person name="Andersen M.R."/>
        </authorList>
    </citation>
    <scope>NUCLEOTIDE SEQUENCE [LARGE SCALE GENOMIC DNA]</scope>
    <source>
        <strain evidence="4">CBS 553.77</strain>
    </source>
</reference>
<name>A0A5N6YXC3_9EURO</name>
<keyword evidence="3" id="KW-0808">Transferase</keyword>
<feature type="domain" description="Aminoglycoside phosphotransferase" evidence="2">
    <location>
        <begin position="78"/>
        <end position="349"/>
    </location>
</feature>
<dbReference type="AlphaFoldDB" id="A0A5N6YXC3"/>
<protein>
    <submittedName>
        <fullName evidence="3">Kinase-like domain-containing protein</fullName>
    </submittedName>
</protein>
<dbReference type="EMBL" id="ML739249">
    <property type="protein sequence ID" value="KAE8350091.1"/>
    <property type="molecule type" value="Genomic_DNA"/>
</dbReference>
<dbReference type="Proteomes" id="UP000327118">
    <property type="component" value="Unassembled WGS sequence"/>
</dbReference>
<dbReference type="InterPro" id="IPR011009">
    <property type="entry name" value="Kinase-like_dom_sf"/>
</dbReference>
<dbReference type="GO" id="GO:0005739">
    <property type="term" value="C:mitochondrion"/>
    <property type="evidence" value="ECO:0007669"/>
    <property type="project" value="TreeGrafter"/>
</dbReference>
<evidence type="ECO:0000313" key="4">
    <source>
        <dbReference type="Proteomes" id="UP000327118"/>
    </source>
</evidence>
<dbReference type="InterPro" id="IPR051035">
    <property type="entry name" value="Mito_inheritance_9"/>
</dbReference>
<dbReference type="InterPro" id="IPR002575">
    <property type="entry name" value="Aminoglycoside_PTrfase"/>
</dbReference>
<organism evidence="3 4">
    <name type="scientific">Aspergillus coremiiformis</name>
    <dbReference type="NCBI Taxonomy" id="138285"/>
    <lineage>
        <taxon>Eukaryota</taxon>
        <taxon>Fungi</taxon>
        <taxon>Dikarya</taxon>
        <taxon>Ascomycota</taxon>
        <taxon>Pezizomycotina</taxon>
        <taxon>Eurotiomycetes</taxon>
        <taxon>Eurotiomycetidae</taxon>
        <taxon>Eurotiales</taxon>
        <taxon>Aspergillaceae</taxon>
        <taxon>Aspergillus</taxon>
        <taxon>Aspergillus subgen. Circumdati</taxon>
    </lineage>
</organism>
<dbReference type="Pfam" id="PF01636">
    <property type="entry name" value="APH"/>
    <property type="match status" value="1"/>
</dbReference>
<accession>A0A5N6YXC3</accession>
<dbReference type="PANTHER" id="PTHR36091:SF2">
    <property type="entry name" value="AMINOGLYCOSIDE PHOSPHOTRANSFERASE DOMAIN-CONTAINING PROTEIN"/>
    <property type="match status" value="1"/>
</dbReference>
<dbReference type="Gene3D" id="3.30.200.20">
    <property type="entry name" value="Phosphorylase Kinase, domain 1"/>
    <property type="match status" value="1"/>
</dbReference>
<dbReference type="GO" id="GO:0016301">
    <property type="term" value="F:kinase activity"/>
    <property type="evidence" value="ECO:0007669"/>
    <property type="project" value="UniProtKB-KW"/>
</dbReference>
<feature type="region of interest" description="Disordered" evidence="1">
    <location>
        <begin position="361"/>
        <end position="381"/>
    </location>
</feature>
<dbReference type="SUPFAM" id="SSF56112">
    <property type="entry name" value="Protein kinase-like (PK-like)"/>
    <property type="match status" value="1"/>
</dbReference>
<keyword evidence="4" id="KW-1185">Reference proteome</keyword>
<keyword evidence="3" id="KW-0418">Kinase</keyword>
<proteinExistence type="predicted"/>
<dbReference type="PANTHER" id="PTHR36091">
    <property type="entry name" value="ALTERED INHERITANCE OF MITOCHONDRIA PROTEIN 9, MITOCHONDRIAL"/>
    <property type="match status" value="1"/>
</dbReference>
<gene>
    <name evidence="3" type="ORF">BDV28DRAFT_139819</name>
</gene>
<dbReference type="OrthoDB" id="10003767at2759"/>
<sequence length="553" mass="63407">MLTQVKRCISRPISWNLSFHRKYNSMADLFSYTSGRYLFNEAQRLRERHVEFDLAALLQEAEKIFSPHHGRAASMVKLAEGGFNRVFLLTMQDGFEAIVKIPYHIAGPKHFATASEAATLQYLLSKGVPVPRVYGYSGRSNPAGVEYLIMEKAQGVGLQTRWESMSKRERHALATSFVEIEKKFFDIPFASIGSLYFKTDVPVELQGALYSQSEEDSETFCIGPTADHSFWDGERAELSLNRGPWNHHDEFLRSVGEKEIEWTREYGKPVELDFPHNGFFRGEQNPDDYVELLHKYLALAPYLLPRDRGHPLNRPTLRHPDLNANNIFISASGAISCIIDWQHATVLPRLLVAGYPRAFENPDHEEPPNLKEPSPPADYEALSSEARVEATELYRRRLLSHYYRIFNGGLNKPHLAALRDPLLYPRQHLVDRAGRQWRGNLITLKGALVRMVEYWPHLPETKGLRCPVQFSDAEREEFAGQEELWFQLNAAVNLWRDEIGGVSEDGWISNELYEDACRKVAELKASLIAIDEEDKEDIALLEKGWPFRDHEIN</sequence>
<evidence type="ECO:0000256" key="1">
    <source>
        <dbReference type="SAM" id="MobiDB-lite"/>
    </source>
</evidence>